<feature type="compositionally biased region" description="Basic and acidic residues" evidence="7">
    <location>
        <begin position="564"/>
        <end position="580"/>
    </location>
</feature>
<keyword evidence="5" id="KW-0943">RNA-mediated gene silencing</keyword>
<reference evidence="9 10" key="1">
    <citation type="submission" date="2024-01" db="EMBL/GenBank/DDBJ databases">
        <title>The complete chloroplast genome sequence of Lithospermum erythrorhizon: insights into the phylogenetic relationship among Boraginaceae species and the maternal lineages of purple gromwells.</title>
        <authorList>
            <person name="Okada T."/>
            <person name="Watanabe K."/>
        </authorList>
    </citation>
    <scope>NUCLEOTIDE SEQUENCE [LARGE SCALE GENOMIC DNA]</scope>
</reference>
<evidence type="ECO:0000256" key="3">
    <source>
        <dbReference type="ARBA" id="ARBA00022801"/>
    </source>
</evidence>
<dbReference type="GO" id="GO:0071051">
    <property type="term" value="P:poly(A)-dependent snoRNA 3'-end processing"/>
    <property type="evidence" value="ECO:0007669"/>
    <property type="project" value="TreeGrafter"/>
</dbReference>
<gene>
    <name evidence="9" type="ORF">LIER_03000</name>
</gene>
<dbReference type="SUPFAM" id="SSF53098">
    <property type="entry name" value="Ribonuclease H-like"/>
    <property type="match status" value="1"/>
</dbReference>
<dbReference type="InterPro" id="IPR010997">
    <property type="entry name" value="HRDC-like_sf"/>
</dbReference>
<comment type="caution">
    <text evidence="9">The sequence shown here is derived from an EMBL/GenBank/DDBJ whole genome shotgun (WGS) entry which is preliminary data.</text>
</comment>
<feature type="region of interest" description="Disordered" evidence="7">
    <location>
        <begin position="142"/>
        <end position="167"/>
    </location>
</feature>
<dbReference type="GO" id="GO:0003727">
    <property type="term" value="F:single-stranded RNA binding"/>
    <property type="evidence" value="ECO:0007669"/>
    <property type="project" value="TreeGrafter"/>
</dbReference>
<dbReference type="InterPro" id="IPR044876">
    <property type="entry name" value="HRDC_dom_sf"/>
</dbReference>
<dbReference type="Proteomes" id="UP001454036">
    <property type="component" value="Unassembled WGS sequence"/>
</dbReference>
<keyword evidence="3" id="KW-0378">Hydrolase</keyword>
<dbReference type="Pfam" id="PF00570">
    <property type="entry name" value="HRDC"/>
    <property type="match status" value="1"/>
</dbReference>
<dbReference type="EMBL" id="BAABME010000347">
    <property type="protein sequence ID" value="GAA0141989.1"/>
    <property type="molecule type" value="Genomic_DNA"/>
</dbReference>
<dbReference type="GO" id="GO:0071035">
    <property type="term" value="P:nuclear polyadenylation-dependent rRNA catabolic process"/>
    <property type="evidence" value="ECO:0007669"/>
    <property type="project" value="TreeGrafter"/>
</dbReference>
<evidence type="ECO:0000313" key="9">
    <source>
        <dbReference type="EMBL" id="GAA0141989.1"/>
    </source>
</evidence>
<dbReference type="InterPro" id="IPR036397">
    <property type="entry name" value="RNaseH_sf"/>
</dbReference>
<dbReference type="PROSITE" id="PS50967">
    <property type="entry name" value="HRDC"/>
    <property type="match status" value="1"/>
</dbReference>
<dbReference type="Gene3D" id="3.30.420.10">
    <property type="entry name" value="Ribonuclease H-like superfamily/Ribonuclease H"/>
    <property type="match status" value="1"/>
</dbReference>
<dbReference type="GO" id="GO:0000166">
    <property type="term" value="F:nucleotide binding"/>
    <property type="evidence" value="ECO:0007669"/>
    <property type="project" value="InterPro"/>
</dbReference>
<evidence type="ECO:0000256" key="7">
    <source>
        <dbReference type="SAM" id="MobiDB-lite"/>
    </source>
</evidence>
<dbReference type="GO" id="GO:0071037">
    <property type="term" value="P:nuclear polyadenylation-dependent snRNA catabolic process"/>
    <property type="evidence" value="ECO:0007669"/>
    <property type="project" value="TreeGrafter"/>
</dbReference>
<feature type="region of interest" description="Disordered" evidence="7">
    <location>
        <begin position="564"/>
        <end position="614"/>
    </location>
</feature>
<dbReference type="Pfam" id="PF01612">
    <property type="entry name" value="DNA_pol_A_exo1"/>
    <property type="match status" value="1"/>
</dbReference>
<dbReference type="InterPro" id="IPR002121">
    <property type="entry name" value="HRDC_dom"/>
</dbReference>
<dbReference type="CDD" id="cd06147">
    <property type="entry name" value="Rrp6p_like_exo"/>
    <property type="match status" value="1"/>
</dbReference>
<dbReference type="InterPro" id="IPR045092">
    <property type="entry name" value="Rrp6-like"/>
</dbReference>
<protein>
    <recommendedName>
        <fullName evidence="8">HRDC domain-containing protein</fullName>
    </recommendedName>
</protein>
<evidence type="ECO:0000256" key="6">
    <source>
        <dbReference type="ARBA" id="ARBA00023242"/>
    </source>
</evidence>
<dbReference type="GO" id="GO:0071044">
    <property type="term" value="P:histone mRNA catabolic process"/>
    <property type="evidence" value="ECO:0007669"/>
    <property type="project" value="TreeGrafter"/>
</dbReference>
<proteinExistence type="predicted"/>
<keyword evidence="4" id="KW-0269">Exonuclease</keyword>
<dbReference type="GO" id="GO:0071038">
    <property type="term" value="P:TRAMP-dependent tRNA surveillance pathway"/>
    <property type="evidence" value="ECO:0007669"/>
    <property type="project" value="TreeGrafter"/>
</dbReference>
<feature type="compositionally biased region" description="Basic and acidic residues" evidence="7">
    <location>
        <begin position="874"/>
        <end position="901"/>
    </location>
</feature>
<evidence type="ECO:0000256" key="1">
    <source>
        <dbReference type="ARBA" id="ARBA00004123"/>
    </source>
</evidence>
<dbReference type="GO" id="GO:0071039">
    <property type="term" value="P:nuclear polyadenylation-dependent CUT catabolic process"/>
    <property type="evidence" value="ECO:0007669"/>
    <property type="project" value="TreeGrafter"/>
</dbReference>
<evidence type="ECO:0000256" key="4">
    <source>
        <dbReference type="ARBA" id="ARBA00022839"/>
    </source>
</evidence>
<name>A0AAV3NRK3_LITER</name>
<evidence type="ECO:0000256" key="5">
    <source>
        <dbReference type="ARBA" id="ARBA00023158"/>
    </source>
</evidence>
<dbReference type="InterPro" id="IPR049559">
    <property type="entry name" value="Rrp6p-like_exo"/>
</dbReference>
<keyword evidence="10" id="KW-1185">Reference proteome</keyword>
<dbReference type="PANTHER" id="PTHR12124">
    <property type="entry name" value="POLYMYOSITIS/SCLERODERMA AUTOANTIGEN-RELATED"/>
    <property type="match status" value="1"/>
</dbReference>
<comment type="subcellular location">
    <subcellularLocation>
        <location evidence="1">Nucleus</location>
    </subcellularLocation>
</comment>
<feature type="region of interest" description="Disordered" evidence="7">
    <location>
        <begin position="747"/>
        <end position="768"/>
    </location>
</feature>
<evidence type="ECO:0000256" key="2">
    <source>
        <dbReference type="ARBA" id="ARBA00022722"/>
    </source>
</evidence>
<dbReference type="GO" id="GO:0071036">
    <property type="term" value="P:nuclear polyadenylation-dependent snoRNA catabolic process"/>
    <property type="evidence" value="ECO:0007669"/>
    <property type="project" value="TreeGrafter"/>
</dbReference>
<keyword evidence="6" id="KW-0539">Nucleus</keyword>
<dbReference type="AlphaFoldDB" id="A0AAV3NRK3"/>
<evidence type="ECO:0000313" key="10">
    <source>
        <dbReference type="Proteomes" id="UP001454036"/>
    </source>
</evidence>
<feature type="region of interest" description="Disordered" evidence="7">
    <location>
        <begin position="874"/>
        <end position="967"/>
    </location>
</feature>
<dbReference type="SUPFAM" id="SSF47819">
    <property type="entry name" value="HRDC-like"/>
    <property type="match status" value="1"/>
</dbReference>
<dbReference type="InterPro" id="IPR012337">
    <property type="entry name" value="RNaseH-like_sf"/>
</dbReference>
<evidence type="ECO:0000259" key="8">
    <source>
        <dbReference type="PROSITE" id="PS50967"/>
    </source>
</evidence>
<dbReference type="Gene3D" id="1.10.150.80">
    <property type="entry name" value="HRDC domain"/>
    <property type="match status" value="1"/>
</dbReference>
<dbReference type="PANTHER" id="PTHR12124:SF47">
    <property type="entry name" value="EXOSOME COMPONENT 10"/>
    <property type="match status" value="1"/>
</dbReference>
<feature type="domain" description="HRDC" evidence="8">
    <location>
        <begin position="470"/>
        <end position="550"/>
    </location>
</feature>
<keyword evidence="2" id="KW-0540">Nuclease</keyword>
<dbReference type="GO" id="GO:0071040">
    <property type="term" value="P:nuclear polyadenylation-dependent antisense transcript catabolic process"/>
    <property type="evidence" value="ECO:0007669"/>
    <property type="project" value="TreeGrafter"/>
</dbReference>
<dbReference type="FunFam" id="3.30.420.10:FF:000065">
    <property type="entry name" value="Protein RRP6-like 2 isoform A"/>
    <property type="match status" value="1"/>
</dbReference>
<sequence length="967" mass="109070">MEDNFIDEISEKAKLLQNIVSKNQLNSCVSKLSLSARGIPHGKDFHFYNNFDDFMSNVLIVDENAEKIIKKIGEASELWPGRDLGFGVECSEMDVDGDEWLVNVNDEVFELIDSSIDEFKDVRKKGEESGVGGRGDDGFKVVCGKRGRRGGEGEGSGSGVRRSEEGGVKVQVATKVKQKIPFHIPTLKKPQDEYKIIVNNVNKPFEHVLLEKCEDGRRIHPLEKFSASDFVDGDETKIEPVEPPPLERTPFKFIEEVKDLKALAAKLRKVDEFAVDLEHNQYRSFQGLTCLMQISTRSEDFVIDTLKLKVQIGPYLREFFKDPTKRKVLHGADHDVLWLQRDFGIYICNMFDTGQASRVMNLERFSLEYLLNHFCGVKANKEYQNADWRLRPLPPIMLRYAREDTHYLLYIYDLMRLRLRSLAADAQCPGTSLSEVYNRSYNICMSLYEKELLTDQSFRSIYAVRGAGLSAQQLAVVAGLCEWRDIVARAEDESTGFILPNRTLVEIAMEMPLTTSKLRRFVRSKHSYVERNLASIVNVIRCSMRNSAAFEAAAEELKAVPKVVPEPEHKSETIENHEALSEVDNIETSISPRLYSYSEQDPTKESPDSLDENENIETEIDVYNASALKHEGSKERESTPISPIIAGASVEVLKKPSRTFGALLGNSLKRKFRQDKREPEQMKLEHIKSEVSLPFHHFKTTKEQVQENMDCSAKKSEFQLKLSHPKEPTPVVEEPASLEVSLCEEAERTSGRPSSPLIVSHPEEPTPATQEPALLMEFPLCEEPACASEGPAMQLELSLREEPVPATSSKMEEVIFLDSDDEPSPNSIPILAENGMEQMEDNGGASEEFDEEDDAMSISHMASNFQECFQSIKETRDDYGQKSRDHESHAPLKPFDYETARKQVKYGEVSTGSSRGRKADEIRGKIGQGHRNGGSAISQNDEVTQDLPQGKRRQAFPASGNRSASFR</sequence>
<dbReference type="GO" id="GO:0000176">
    <property type="term" value="C:nuclear exosome (RNase complex)"/>
    <property type="evidence" value="ECO:0007669"/>
    <property type="project" value="TreeGrafter"/>
</dbReference>
<dbReference type="GO" id="GO:0080188">
    <property type="term" value="P:gene silencing by siRNA-directed DNA methylation"/>
    <property type="evidence" value="ECO:0007669"/>
    <property type="project" value="UniProtKB-ARBA"/>
</dbReference>
<dbReference type="GO" id="GO:0005730">
    <property type="term" value="C:nucleolus"/>
    <property type="evidence" value="ECO:0007669"/>
    <property type="project" value="TreeGrafter"/>
</dbReference>
<dbReference type="SMART" id="SM00474">
    <property type="entry name" value="35EXOc"/>
    <property type="match status" value="1"/>
</dbReference>
<dbReference type="GO" id="GO:0000467">
    <property type="term" value="P:exonucleolytic trimming to generate mature 3'-end of 5.8S rRNA from tricistronic rRNA transcript (SSU-rRNA, 5.8S rRNA, LSU-rRNA)"/>
    <property type="evidence" value="ECO:0007669"/>
    <property type="project" value="InterPro"/>
</dbReference>
<organism evidence="9 10">
    <name type="scientific">Lithospermum erythrorhizon</name>
    <name type="common">Purple gromwell</name>
    <name type="synonym">Lithospermum officinale var. erythrorhizon</name>
    <dbReference type="NCBI Taxonomy" id="34254"/>
    <lineage>
        <taxon>Eukaryota</taxon>
        <taxon>Viridiplantae</taxon>
        <taxon>Streptophyta</taxon>
        <taxon>Embryophyta</taxon>
        <taxon>Tracheophyta</taxon>
        <taxon>Spermatophyta</taxon>
        <taxon>Magnoliopsida</taxon>
        <taxon>eudicotyledons</taxon>
        <taxon>Gunneridae</taxon>
        <taxon>Pentapetalae</taxon>
        <taxon>asterids</taxon>
        <taxon>lamiids</taxon>
        <taxon>Boraginales</taxon>
        <taxon>Boraginaceae</taxon>
        <taxon>Boraginoideae</taxon>
        <taxon>Lithospermeae</taxon>
        <taxon>Lithospermum</taxon>
    </lineage>
</organism>
<dbReference type="FunFam" id="1.10.150.80:FF:000001">
    <property type="entry name" value="Putative exosome component 10"/>
    <property type="match status" value="1"/>
</dbReference>
<accession>A0AAV3NRK3</accession>
<dbReference type="InterPro" id="IPR002562">
    <property type="entry name" value="3'-5'_exonuclease_dom"/>
</dbReference>
<dbReference type="GO" id="GO:0000175">
    <property type="term" value="F:3'-5'-RNA exonuclease activity"/>
    <property type="evidence" value="ECO:0007669"/>
    <property type="project" value="InterPro"/>
</dbReference>